<dbReference type="PROSITE" id="PS50835">
    <property type="entry name" value="IG_LIKE"/>
    <property type="match status" value="1"/>
</dbReference>
<dbReference type="InterPro" id="IPR036179">
    <property type="entry name" value="Ig-like_dom_sf"/>
</dbReference>
<dbReference type="InterPro" id="IPR003598">
    <property type="entry name" value="Ig_sub2"/>
</dbReference>
<gene>
    <name evidence="7" type="ORF">EG68_01953</name>
</gene>
<dbReference type="Gene3D" id="2.60.40.10">
    <property type="entry name" value="Immunoglobulins"/>
    <property type="match status" value="1"/>
</dbReference>
<evidence type="ECO:0000256" key="2">
    <source>
        <dbReference type="ARBA" id="ARBA00022737"/>
    </source>
</evidence>
<proteinExistence type="predicted"/>
<evidence type="ECO:0000313" key="7">
    <source>
        <dbReference type="EMBL" id="KAF7260670.1"/>
    </source>
</evidence>
<dbReference type="InterPro" id="IPR003599">
    <property type="entry name" value="Ig_sub"/>
</dbReference>
<evidence type="ECO:0000256" key="1">
    <source>
        <dbReference type="ARBA" id="ARBA00022729"/>
    </source>
</evidence>
<evidence type="ECO:0000259" key="6">
    <source>
        <dbReference type="PROSITE" id="PS50835"/>
    </source>
</evidence>
<dbReference type="SMART" id="SM00409">
    <property type="entry name" value="IG"/>
    <property type="match status" value="1"/>
</dbReference>
<keyword evidence="2" id="KW-0677">Repeat</keyword>
<keyword evidence="5" id="KW-0812">Transmembrane</keyword>
<evidence type="ECO:0000256" key="4">
    <source>
        <dbReference type="ARBA" id="ARBA00023319"/>
    </source>
</evidence>
<dbReference type="InterPro" id="IPR013783">
    <property type="entry name" value="Ig-like_fold"/>
</dbReference>
<dbReference type="AlphaFoldDB" id="A0A8S9Z4X1"/>
<dbReference type="SUPFAM" id="SSF48726">
    <property type="entry name" value="Immunoglobulin"/>
    <property type="match status" value="1"/>
</dbReference>
<keyword evidence="5" id="KW-0472">Membrane</keyword>
<name>A0A8S9Z4X1_9TREM</name>
<dbReference type="EMBL" id="JTDE01000651">
    <property type="protein sequence ID" value="KAF7260670.1"/>
    <property type="molecule type" value="Genomic_DNA"/>
</dbReference>
<evidence type="ECO:0000256" key="3">
    <source>
        <dbReference type="ARBA" id="ARBA00023157"/>
    </source>
</evidence>
<accession>A0A8S9Z4X1</accession>
<protein>
    <recommendedName>
        <fullName evidence="6">Ig-like domain-containing protein</fullName>
    </recommendedName>
</protein>
<dbReference type="PANTHER" id="PTHR12231">
    <property type="entry name" value="CTX-RELATED TYPE I TRANSMEMBRANE PROTEIN"/>
    <property type="match status" value="1"/>
</dbReference>
<keyword evidence="1" id="KW-0732">Signal</keyword>
<dbReference type="Pfam" id="PF07679">
    <property type="entry name" value="I-set"/>
    <property type="match status" value="1"/>
</dbReference>
<dbReference type="OrthoDB" id="10253954at2759"/>
<dbReference type="InterPro" id="IPR007110">
    <property type="entry name" value="Ig-like_dom"/>
</dbReference>
<dbReference type="PANTHER" id="PTHR12231:SF253">
    <property type="entry name" value="DPR-INTERACTING PROTEIN ETA, ISOFORM B-RELATED"/>
    <property type="match status" value="1"/>
</dbReference>
<dbReference type="InterPro" id="IPR051170">
    <property type="entry name" value="Neural/epithelial_adhesion"/>
</dbReference>
<feature type="transmembrane region" description="Helical" evidence="5">
    <location>
        <begin position="55"/>
        <end position="75"/>
    </location>
</feature>
<evidence type="ECO:0000313" key="8">
    <source>
        <dbReference type="Proteomes" id="UP000822476"/>
    </source>
</evidence>
<keyword evidence="5" id="KW-1133">Transmembrane helix</keyword>
<feature type="domain" description="Ig-like" evidence="6">
    <location>
        <begin position="155"/>
        <end position="244"/>
    </location>
</feature>
<keyword evidence="3" id="KW-1015">Disulfide bond</keyword>
<reference evidence="7" key="1">
    <citation type="submission" date="2019-07" db="EMBL/GenBank/DDBJ databases">
        <title>Annotation for the trematode Paragonimus miyazaki's.</title>
        <authorList>
            <person name="Choi Y.-J."/>
        </authorList>
    </citation>
    <scope>NUCLEOTIDE SEQUENCE</scope>
    <source>
        <strain evidence="7">Japan</strain>
    </source>
</reference>
<sequence length="259" mass="29111">MRDIKRISGYIKNHLNERLWPGKTSPVRQLLRVVHGLEWRWYCLLIKEYVLHNHLWILTTFLIAIGNLLSPYSGFCCMKSLFGYLDSTRPPFLNSGYISRSVSERDVFFSDLHRPINFLLQSIKLLDVKIVPSAEAFLFQDLLNLSQVIETREKPRIVREPSSVYTLVGQSALFVCLVEGNPAPKVQWKVSGVAVSEAHFGQTVRAPRGSVLRVANTLPNHNGAIITCTATNALGRAEASAKLVVYADEAGEFGFCSYI</sequence>
<dbReference type="Proteomes" id="UP000822476">
    <property type="component" value="Unassembled WGS sequence"/>
</dbReference>
<dbReference type="SMART" id="SM00408">
    <property type="entry name" value="IGc2"/>
    <property type="match status" value="1"/>
</dbReference>
<organism evidence="7 8">
    <name type="scientific">Paragonimus skrjabini miyazakii</name>
    <dbReference type="NCBI Taxonomy" id="59628"/>
    <lineage>
        <taxon>Eukaryota</taxon>
        <taxon>Metazoa</taxon>
        <taxon>Spiralia</taxon>
        <taxon>Lophotrochozoa</taxon>
        <taxon>Platyhelminthes</taxon>
        <taxon>Trematoda</taxon>
        <taxon>Digenea</taxon>
        <taxon>Plagiorchiida</taxon>
        <taxon>Troglotremata</taxon>
        <taxon>Troglotrematidae</taxon>
        <taxon>Paragonimus</taxon>
    </lineage>
</organism>
<comment type="caution">
    <text evidence="7">The sequence shown here is derived from an EMBL/GenBank/DDBJ whole genome shotgun (WGS) entry which is preliminary data.</text>
</comment>
<dbReference type="InterPro" id="IPR013098">
    <property type="entry name" value="Ig_I-set"/>
</dbReference>
<keyword evidence="4" id="KW-0393">Immunoglobulin domain</keyword>
<keyword evidence="8" id="KW-1185">Reference proteome</keyword>
<evidence type="ECO:0000256" key="5">
    <source>
        <dbReference type="SAM" id="Phobius"/>
    </source>
</evidence>